<keyword evidence="1" id="KW-0378">Hydrolase</keyword>
<dbReference type="GO" id="GO:0008236">
    <property type="term" value="F:serine-type peptidase activity"/>
    <property type="evidence" value="ECO:0007669"/>
    <property type="project" value="InterPro"/>
</dbReference>
<evidence type="ECO:0000313" key="4">
    <source>
        <dbReference type="Proteomes" id="UP000177135"/>
    </source>
</evidence>
<proteinExistence type="predicted"/>
<dbReference type="InterPro" id="IPR050261">
    <property type="entry name" value="FrsA_esterase"/>
</dbReference>
<comment type="caution">
    <text evidence="3">The sequence shown here is derived from an EMBL/GenBank/DDBJ whole genome shotgun (WGS) entry which is preliminary data.</text>
</comment>
<gene>
    <name evidence="3" type="ORF">A2617_02690</name>
</gene>
<dbReference type="PANTHER" id="PTHR22946:SF9">
    <property type="entry name" value="POLYKETIDE TRANSFERASE AF380"/>
    <property type="match status" value="1"/>
</dbReference>
<name>A0A1F5N1J2_9BACT</name>
<reference evidence="3 4" key="1">
    <citation type="journal article" date="2016" name="Nat. Commun.">
        <title>Thousands of microbial genomes shed light on interconnected biogeochemical processes in an aquifer system.</title>
        <authorList>
            <person name="Anantharaman K."/>
            <person name="Brown C.T."/>
            <person name="Hug L.A."/>
            <person name="Sharon I."/>
            <person name="Castelle C.J."/>
            <person name="Probst A.J."/>
            <person name="Thomas B.C."/>
            <person name="Singh A."/>
            <person name="Wilkins M.J."/>
            <person name="Karaoz U."/>
            <person name="Brodie E.L."/>
            <person name="Williams K.H."/>
            <person name="Hubbard S.S."/>
            <person name="Banfield J.F."/>
        </authorList>
    </citation>
    <scope>NUCLEOTIDE SEQUENCE [LARGE SCALE GENOMIC DNA]</scope>
</reference>
<dbReference type="Pfam" id="PF00326">
    <property type="entry name" value="Peptidase_S9"/>
    <property type="match status" value="1"/>
</dbReference>
<dbReference type="AlphaFoldDB" id="A0A1F5N1J2"/>
<dbReference type="Gene3D" id="3.40.50.1820">
    <property type="entry name" value="alpha/beta hydrolase"/>
    <property type="match status" value="1"/>
</dbReference>
<dbReference type="InterPro" id="IPR001375">
    <property type="entry name" value="Peptidase_S9_cat"/>
</dbReference>
<feature type="domain" description="Peptidase S9 prolyl oligopeptidase catalytic" evidence="2">
    <location>
        <begin position="81"/>
        <end position="291"/>
    </location>
</feature>
<dbReference type="SUPFAM" id="SSF53474">
    <property type="entry name" value="alpha/beta-Hydrolases"/>
    <property type="match status" value="1"/>
</dbReference>
<evidence type="ECO:0000256" key="1">
    <source>
        <dbReference type="ARBA" id="ARBA00022801"/>
    </source>
</evidence>
<dbReference type="EMBL" id="MFEC01000010">
    <property type="protein sequence ID" value="OGE71519.1"/>
    <property type="molecule type" value="Genomic_DNA"/>
</dbReference>
<accession>A0A1F5N1J2</accession>
<sequence>MRKKEYPGSEITVERELNPGSNYKQYLASYRSEGFKIFALLTVPNGIKPESGWPAIIFNHGYIPPAEYTTTGRYVAYTDAFSRNGYIVFKPDYRGHGNSEGNPEGAYYSTAYTTDVLNAVASVKKYKDADPERIGMWGHSMGGSIILRSMVVSKDIKAGVIWAGVVASYEDMMKNWRRSTPFTPSQREREFMRPGRQTLIDKYGDPDKNPQFWQSISPIFFVGDVSGPIQLHHGTSDNEVPLLFSERLNEALKNANKPVEFFTYNGDDHNLSNNLTLALDRSVSFFDKYLKN</sequence>
<dbReference type="GO" id="GO:0052689">
    <property type="term" value="F:carboxylic ester hydrolase activity"/>
    <property type="evidence" value="ECO:0007669"/>
    <property type="project" value="UniProtKB-ARBA"/>
</dbReference>
<protein>
    <submittedName>
        <fullName evidence="3">Peptidase</fullName>
    </submittedName>
</protein>
<dbReference type="Proteomes" id="UP000177135">
    <property type="component" value="Unassembled WGS sequence"/>
</dbReference>
<evidence type="ECO:0000259" key="2">
    <source>
        <dbReference type="Pfam" id="PF00326"/>
    </source>
</evidence>
<dbReference type="InterPro" id="IPR029058">
    <property type="entry name" value="AB_hydrolase_fold"/>
</dbReference>
<evidence type="ECO:0000313" key="3">
    <source>
        <dbReference type="EMBL" id="OGE71519.1"/>
    </source>
</evidence>
<dbReference type="GO" id="GO:0006508">
    <property type="term" value="P:proteolysis"/>
    <property type="evidence" value="ECO:0007669"/>
    <property type="project" value="InterPro"/>
</dbReference>
<organism evidence="3 4">
    <name type="scientific">Candidatus Daviesbacteria bacterium RIFOXYD1_FULL_41_10</name>
    <dbReference type="NCBI Taxonomy" id="1797801"/>
    <lineage>
        <taxon>Bacteria</taxon>
        <taxon>Candidatus Daviesiibacteriota</taxon>
    </lineage>
</organism>
<dbReference type="PANTHER" id="PTHR22946">
    <property type="entry name" value="DIENELACTONE HYDROLASE DOMAIN-CONTAINING PROTEIN-RELATED"/>
    <property type="match status" value="1"/>
</dbReference>